<comment type="caution">
    <text evidence="12">The sequence shown here is derived from an EMBL/GenBank/DDBJ whole genome shotgun (WGS) entry which is preliminary data.</text>
</comment>
<evidence type="ECO:0000313" key="12">
    <source>
        <dbReference type="EMBL" id="NGM22961.1"/>
    </source>
</evidence>
<dbReference type="InterPro" id="IPR011049">
    <property type="entry name" value="Serralysin-like_metalloprot_C"/>
</dbReference>
<dbReference type="PROSITE" id="PS00330">
    <property type="entry name" value="HEMOLYSIN_CALCIUM"/>
    <property type="match status" value="3"/>
</dbReference>
<dbReference type="PROSITE" id="PS50292">
    <property type="entry name" value="PEROXIDASE_3"/>
    <property type="match status" value="1"/>
</dbReference>
<evidence type="ECO:0000256" key="7">
    <source>
        <dbReference type="ARBA" id="ARBA00023026"/>
    </source>
</evidence>
<dbReference type="GO" id="GO:0090729">
    <property type="term" value="F:toxin activity"/>
    <property type="evidence" value="ECO:0007669"/>
    <property type="project" value="UniProtKB-KW"/>
</dbReference>
<dbReference type="PRINTS" id="PR00313">
    <property type="entry name" value="CABNDNGRPT"/>
</dbReference>
<dbReference type="Proteomes" id="UP000475385">
    <property type="component" value="Unassembled WGS sequence"/>
</dbReference>
<evidence type="ECO:0000256" key="5">
    <source>
        <dbReference type="ARBA" id="ARBA00022656"/>
    </source>
</evidence>
<dbReference type="EMBL" id="JAAIKB010000012">
    <property type="protein sequence ID" value="NGM22961.1"/>
    <property type="molecule type" value="Genomic_DNA"/>
</dbReference>
<dbReference type="InterPro" id="IPR019791">
    <property type="entry name" value="Haem_peroxidase_animal"/>
</dbReference>
<dbReference type="InterPro" id="IPR010255">
    <property type="entry name" value="Haem_peroxidase_sf"/>
</dbReference>
<dbReference type="SUPFAM" id="SSF48113">
    <property type="entry name" value="Heme-dependent peroxidases"/>
    <property type="match status" value="1"/>
</dbReference>
<organism evidence="12 13">
    <name type="scientific">Falsiroseomonas algicola</name>
    <dbReference type="NCBI Taxonomy" id="2716930"/>
    <lineage>
        <taxon>Bacteria</taxon>
        <taxon>Pseudomonadati</taxon>
        <taxon>Pseudomonadota</taxon>
        <taxon>Alphaproteobacteria</taxon>
        <taxon>Acetobacterales</taxon>
        <taxon>Roseomonadaceae</taxon>
        <taxon>Falsiroseomonas</taxon>
    </lineage>
</organism>
<feature type="domain" description="Peptidase M10 serralysin C-terminal" evidence="11">
    <location>
        <begin position="1338"/>
        <end position="1447"/>
    </location>
</feature>
<dbReference type="Pfam" id="PF08548">
    <property type="entry name" value="Peptidase_M10_C"/>
    <property type="match status" value="1"/>
</dbReference>
<comment type="subcellular location">
    <subcellularLocation>
        <location evidence="2">Membrane</location>
    </subcellularLocation>
    <subcellularLocation>
        <location evidence="3">Secreted</location>
    </subcellularLocation>
</comment>
<dbReference type="InterPro" id="IPR001343">
    <property type="entry name" value="Hemolysn_Ca-bd"/>
</dbReference>
<sequence>MQLDQTDIDFLLAQLRAPRFPDSPLDNAGVRDPSGANNNLIPGQGLFGASGQPFDRLTTPTYVEVQSLAAGQLGPGMPATTTYSSNAPNAVIVDAAPRQISNLVADQAQLSTDPSDPLGFKANLAPVYDRAINPLPDSAVFGFFGQFFDHGLDLVHKGANGVVFVPLAPNDPLYVPGGNANFMVVSRANFTIDPATGERVYVNTVSPFIDQNQTYGSHPVTTALLREYDANGVATGRLVSGAGGGMATWADVKANAARIGITLTDMDVLDIPQLALNLDGTVALTPGPGGRMVATVVTNPATGAVLRTGQAFLDDIARGATPNAAGTYDAALLDKHYIAGDGRVNENFGLTAIHHVFHGEHNRVVEEIKALVAARTAADPTFAPWSGEMLFQAAKIVTEMQYQHLVFDEFARRVSPNVDEFATYDIELNPNISIEFAHAVYRFGHSMMGETLDLIDPATGAKSEVSLISAFLNPTAYAAKIAAAGGNGDAAAAAIILGMSRQVGNMIDEFTTNALRNSLLGLPLDLPAINITRGREMGIGSLNQVRAELHAQTGLASLKPYESWADFGDNLLHPESLVNFVAAYAFRNAADPRQAARDALASQAFRENTLAAGDPLAAAANAFNDIDLWLGGLAEKKVVTGGITGRLGATFDFIFAQQMVDLQNGDRFYYLDRLAGTNLLVQIEGQRFSDIIERNTGLTTLYADIFSAPDAVLSLDDPSGFSASPGARFDGRGIFRAGAMSEVIIGRAGNDTIVANGGNDDVSGLGGDDRIDGSAGNDFLDGGEGNDTIVDQDGDDFARGGAGNDSISLGLGDDVAFAGDGNDTVRGGSGIDDLNGEAGNDRLFGDGNDDVMTGGDGNDYLDGGIGADGLDGDAGNDTLVGGAGPDDLNGLDGDDLLLPGDIGFNNVIDGGLGFDIVSYEKAVYRVLVDLNLDAVPAPPPGGNAPDTYIDVEGAIGSGFADTLIGNSGGLVAGNWLRGMAGNDVVTGGAGADTLDGGLGADTMTGGAGNTLYVVDDLMDRVSEGVAPGGADTVSASVSYTLGAGLEALLLTGSADLTGTGNALANTITGNAGANTLDGLAGADTLIGGRGSDLYLVQGITDVVIELPGQGADTVSSSGSFILWDGVETLVLTGTGNTSAEGNDLANVILGNAGNNLIQGWAGADTIDGGAGADTMLGGTSGDLFYVDNNGDVVVELAGGGSDTVISSAASSTMSASINELILAGSGNIAGIGNAEGNLIRGNAGNNLLDGGTGADTLVGGAGNDTYVVDNALDLVVEEAGGGADLVQSAVAYVLGANVENLVLTGTRAISGTGNEGDNRITGNGAANVLAGGGGGDTILGGAGADTLSGGAGRDVFVFGDGDAGAGTRADTILDFVRGQDLISLAGIDANPFLLGDQAFTFIGGSNFFAIGQARFSGGVLHLNLDFGSAPDMSIAMTGVTSLSSSDFLNL</sequence>
<gene>
    <name evidence="12" type="ORF">G3576_23315</name>
</gene>
<proteinExistence type="predicted"/>
<dbReference type="PANTHER" id="PTHR11475">
    <property type="entry name" value="OXIDASE/PEROXIDASE"/>
    <property type="match status" value="1"/>
</dbReference>
<evidence type="ECO:0000256" key="1">
    <source>
        <dbReference type="ARBA" id="ARBA00001913"/>
    </source>
</evidence>
<keyword evidence="4" id="KW-0964">Secreted</keyword>
<keyword evidence="9" id="KW-0325">Glycoprotein</keyword>
<keyword evidence="6" id="KW-0677">Repeat</keyword>
<dbReference type="GO" id="GO:0005509">
    <property type="term" value="F:calcium ion binding"/>
    <property type="evidence" value="ECO:0007669"/>
    <property type="project" value="InterPro"/>
</dbReference>
<evidence type="ECO:0000256" key="8">
    <source>
        <dbReference type="ARBA" id="ARBA00023136"/>
    </source>
</evidence>
<evidence type="ECO:0000313" key="13">
    <source>
        <dbReference type="Proteomes" id="UP000475385"/>
    </source>
</evidence>
<dbReference type="InterPro" id="IPR003995">
    <property type="entry name" value="RTX_toxin_determinant-A"/>
</dbReference>
<dbReference type="SUPFAM" id="SSF51120">
    <property type="entry name" value="beta-Roll"/>
    <property type="match status" value="6"/>
</dbReference>
<keyword evidence="8" id="KW-0472">Membrane</keyword>
<dbReference type="Pfam" id="PF03098">
    <property type="entry name" value="An_peroxidase"/>
    <property type="match status" value="2"/>
</dbReference>
<evidence type="ECO:0000256" key="6">
    <source>
        <dbReference type="ARBA" id="ARBA00022737"/>
    </source>
</evidence>
<evidence type="ECO:0000256" key="2">
    <source>
        <dbReference type="ARBA" id="ARBA00004370"/>
    </source>
</evidence>
<keyword evidence="7" id="KW-0843">Virulence</keyword>
<dbReference type="GO" id="GO:0006979">
    <property type="term" value="P:response to oxidative stress"/>
    <property type="evidence" value="ECO:0007669"/>
    <property type="project" value="InterPro"/>
</dbReference>
<keyword evidence="5" id="KW-0800">Toxin</keyword>
<evidence type="ECO:0000256" key="9">
    <source>
        <dbReference type="ARBA" id="ARBA00023180"/>
    </source>
</evidence>
<evidence type="ECO:0000256" key="10">
    <source>
        <dbReference type="SAM" id="MobiDB-lite"/>
    </source>
</evidence>
<dbReference type="InterPro" id="IPR037120">
    <property type="entry name" value="Haem_peroxidase_sf_animal"/>
</dbReference>
<evidence type="ECO:0000259" key="11">
    <source>
        <dbReference type="Pfam" id="PF08548"/>
    </source>
</evidence>
<reference evidence="12 13" key="2">
    <citation type="submission" date="2020-03" db="EMBL/GenBank/DDBJ databases">
        <title>Roseomonas stagni sp. nov., isolated from pond water in Japan.</title>
        <authorList>
            <person name="Furuhata K."/>
            <person name="Miyamoto H."/>
            <person name="Goto K."/>
        </authorList>
    </citation>
    <scope>NUCLEOTIDE SEQUENCE [LARGE SCALE GENOMIC DNA]</scope>
    <source>
        <strain evidence="12 13">PeD5</strain>
    </source>
</reference>
<feature type="region of interest" description="Disordered" evidence="10">
    <location>
        <begin position="775"/>
        <end position="797"/>
    </location>
</feature>
<dbReference type="RefSeq" id="WP_164696883.1">
    <property type="nucleotide sequence ID" value="NZ_JAAIKB010000012.1"/>
</dbReference>
<dbReference type="PANTHER" id="PTHR11475:SF4">
    <property type="entry name" value="CHORION PEROXIDASE"/>
    <property type="match status" value="1"/>
</dbReference>
<dbReference type="InterPro" id="IPR013858">
    <property type="entry name" value="Peptidase_M10B_C"/>
</dbReference>
<protein>
    <recommendedName>
        <fullName evidence="11">Peptidase M10 serralysin C-terminal domain-containing protein</fullName>
    </recommendedName>
</protein>
<dbReference type="GO" id="GO:0004601">
    <property type="term" value="F:peroxidase activity"/>
    <property type="evidence" value="ECO:0007669"/>
    <property type="project" value="InterPro"/>
</dbReference>
<evidence type="ECO:0000256" key="3">
    <source>
        <dbReference type="ARBA" id="ARBA00004613"/>
    </source>
</evidence>
<dbReference type="Gene3D" id="2.150.10.10">
    <property type="entry name" value="Serralysin-like metalloprotease, C-terminal"/>
    <property type="match status" value="5"/>
</dbReference>
<dbReference type="GO" id="GO:0020037">
    <property type="term" value="F:heme binding"/>
    <property type="evidence" value="ECO:0007669"/>
    <property type="project" value="InterPro"/>
</dbReference>
<dbReference type="InterPro" id="IPR018511">
    <property type="entry name" value="Hemolysin-typ_Ca-bd_CS"/>
</dbReference>
<feature type="region of interest" description="Disordered" evidence="10">
    <location>
        <begin position="21"/>
        <end position="44"/>
    </location>
</feature>
<dbReference type="Gene3D" id="1.10.640.10">
    <property type="entry name" value="Haem peroxidase domain superfamily, animal type"/>
    <property type="match status" value="1"/>
</dbReference>
<accession>A0A6M1LR97</accession>
<reference evidence="12 13" key="1">
    <citation type="submission" date="2020-02" db="EMBL/GenBank/DDBJ databases">
        <authorList>
            <person name="Kim H.M."/>
            <person name="Jeon C.O."/>
        </authorList>
    </citation>
    <scope>NUCLEOTIDE SEQUENCE [LARGE SCALE GENOMIC DNA]</scope>
    <source>
        <strain evidence="12 13">PeD5</strain>
    </source>
</reference>
<dbReference type="GO" id="GO:0016020">
    <property type="term" value="C:membrane"/>
    <property type="evidence" value="ECO:0007669"/>
    <property type="project" value="UniProtKB-SubCell"/>
</dbReference>
<dbReference type="PRINTS" id="PR01488">
    <property type="entry name" value="RTXTOXINA"/>
</dbReference>
<keyword evidence="13" id="KW-1185">Reference proteome</keyword>
<name>A0A6M1LR97_9PROT</name>
<dbReference type="Pfam" id="PF00353">
    <property type="entry name" value="HemolysinCabind"/>
    <property type="match status" value="7"/>
</dbReference>
<comment type="cofactor">
    <cofactor evidence="1">
        <name>Ca(2+)</name>
        <dbReference type="ChEBI" id="CHEBI:29108"/>
    </cofactor>
</comment>
<dbReference type="GO" id="GO:0005615">
    <property type="term" value="C:extracellular space"/>
    <property type="evidence" value="ECO:0007669"/>
    <property type="project" value="InterPro"/>
</dbReference>
<evidence type="ECO:0000256" key="4">
    <source>
        <dbReference type="ARBA" id="ARBA00022525"/>
    </source>
</evidence>